<keyword evidence="2" id="KW-1185">Reference proteome</keyword>
<gene>
    <name evidence="1" type="ORF">L484_011645</name>
</gene>
<organism evidence="1 2">
    <name type="scientific">Morus notabilis</name>
    <dbReference type="NCBI Taxonomy" id="981085"/>
    <lineage>
        <taxon>Eukaryota</taxon>
        <taxon>Viridiplantae</taxon>
        <taxon>Streptophyta</taxon>
        <taxon>Embryophyta</taxon>
        <taxon>Tracheophyta</taxon>
        <taxon>Spermatophyta</taxon>
        <taxon>Magnoliopsida</taxon>
        <taxon>eudicotyledons</taxon>
        <taxon>Gunneridae</taxon>
        <taxon>Pentapetalae</taxon>
        <taxon>rosids</taxon>
        <taxon>fabids</taxon>
        <taxon>Rosales</taxon>
        <taxon>Moraceae</taxon>
        <taxon>Moreae</taxon>
        <taxon>Morus</taxon>
    </lineage>
</organism>
<evidence type="ECO:0000313" key="1">
    <source>
        <dbReference type="EMBL" id="EXB88215.1"/>
    </source>
</evidence>
<name>W9RF03_9ROSA</name>
<dbReference type="EMBL" id="KE344949">
    <property type="protein sequence ID" value="EXB88215.1"/>
    <property type="molecule type" value="Genomic_DNA"/>
</dbReference>
<dbReference type="AlphaFoldDB" id="W9RF03"/>
<sequence length="120" mass="12913">MRKTVDGSVRAIASHSPLELTFQLTQARKCKTCGSDALKNVTAVNKISSLVPEQSVQVSESHEAILKLSLEVTITETSRSPDLVVDGYDVDAGGRCQRAVRPTIKVEGGPMQKENLISSC</sequence>
<accession>W9RF03</accession>
<proteinExistence type="predicted"/>
<dbReference type="Proteomes" id="UP000030645">
    <property type="component" value="Unassembled WGS sequence"/>
</dbReference>
<evidence type="ECO:0000313" key="2">
    <source>
        <dbReference type="Proteomes" id="UP000030645"/>
    </source>
</evidence>
<reference evidence="2" key="1">
    <citation type="submission" date="2013-01" db="EMBL/GenBank/DDBJ databases">
        <title>Draft Genome Sequence of a Mulberry Tree, Morus notabilis C.K. Schneid.</title>
        <authorList>
            <person name="He N."/>
            <person name="Zhao S."/>
        </authorList>
    </citation>
    <scope>NUCLEOTIDE SEQUENCE</scope>
</reference>
<protein>
    <submittedName>
        <fullName evidence="1">Uncharacterized protein</fullName>
    </submittedName>
</protein>